<dbReference type="Proteomes" id="UP001141981">
    <property type="component" value="Unassembled WGS sequence"/>
</dbReference>
<proteinExistence type="predicted"/>
<dbReference type="EMBL" id="JAOTGY010000006">
    <property type="protein sequence ID" value="MDB6257938.1"/>
    <property type="molecule type" value="Genomic_DNA"/>
</dbReference>
<evidence type="ECO:0000313" key="3">
    <source>
        <dbReference type="Proteomes" id="UP001141981"/>
    </source>
</evidence>
<keyword evidence="1" id="KW-0812">Transmembrane</keyword>
<organism evidence="2 3">
    <name type="scientific">Lactobacillus amylovorus</name>
    <dbReference type="NCBI Taxonomy" id="1604"/>
    <lineage>
        <taxon>Bacteria</taxon>
        <taxon>Bacillati</taxon>
        <taxon>Bacillota</taxon>
        <taxon>Bacilli</taxon>
        <taxon>Lactobacillales</taxon>
        <taxon>Lactobacillaceae</taxon>
        <taxon>Lactobacillus</taxon>
    </lineage>
</organism>
<feature type="transmembrane region" description="Helical" evidence="1">
    <location>
        <begin position="67"/>
        <end position="91"/>
    </location>
</feature>
<evidence type="ECO:0000256" key="1">
    <source>
        <dbReference type="SAM" id="Phobius"/>
    </source>
</evidence>
<feature type="transmembrane region" description="Helical" evidence="1">
    <location>
        <begin position="12"/>
        <end position="29"/>
    </location>
</feature>
<reference evidence="2" key="1">
    <citation type="journal article" date="2022" name="Microorganisms">
        <title>Antibiotic Susceptibility, Resistance Gene Determinants and Corresponding Genomic Regions in Lactobacillus amylovorus Isolates Derived from Wild Boars and Domestic Pigs.</title>
        <authorList>
            <person name="Moravkova M."/>
            <person name="Kostovova I."/>
            <person name="Kavanova K."/>
            <person name="Pechar R."/>
            <person name="Stanek S."/>
            <person name="Brychta A."/>
            <person name="Zeman M."/>
            <person name="Kubasova T."/>
        </authorList>
    </citation>
    <scope>NUCLEOTIDE SEQUENCE</scope>
    <source>
        <strain evidence="2">M490A</strain>
    </source>
</reference>
<name>A0A9X3W4H3_LACAM</name>
<keyword evidence="1" id="KW-1133">Transmembrane helix</keyword>
<accession>A0A9X3W4H3</accession>
<gene>
    <name evidence="2" type="ORF">ODU72_04495</name>
</gene>
<feature type="transmembrane region" description="Helical" evidence="1">
    <location>
        <begin position="35"/>
        <end position="55"/>
    </location>
</feature>
<reference evidence="2" key="2">
    <citation type="submission" date="2022-10" db="EMBL/GenBank/DDBJ databases">
        <authorList>
            <person name="Kostovova I."/>
            <person name="Moravkova M."/>
            <person name="Pechar R."/>
        </authorList>
    </citation>
    <scope>NUCLEOTIDE SEQUENCE</scope>
    <source>
        <strain evidence="2">M490A</strain>
    </source>
</reference>
<dbReference type="AlphaFoldDB" id="A0A9X3W4H3"/>
<comment type="caution">
    <text evidence="2">The sequence shown here is derived from an EMBL/GenBank/DDBJ whole genome shotgun (WGS) entry which is preliminary data.</text>
</comment>
<sequence>MNVDYRRREIFLLRFSGWFCLFPASVYLYLYQMTHMMFCLGELVIIVLFAVYLLTTAKSERWTKPQNVMRLSIFALIFVAIVIFIPLYFAYRNCKKLQ</sequence>
<dbReference type="RefSeq" id="WP_202017698.1">
    <property type="nucleotide sequence ID" value="NZ_CP090603.1"/>
</dbReference>
<protein>
    <submittedName>
        <fullName evidence="2">Uncharacterized protein</fullName>
    </submittedName>
</protein>
<keyword evidence="1" id="KW-0472">Membrane</keyword>
<evidence type="ECO:0000313" key="2">
    <source>
        <dbReference type="EMBL" id="MDB6257938.1"/>
    </source>
</evidence>